<dbReference type="GO" id="GO:0005525">
    <property type="term" value="F:GTP binding"/>
    <property type="evidence" value="ECO:0007669"/>
    <property type="project" value="InterPro"/>
</dbReference>
<proteinExistence type="predicted"/>
<organism evidence="2 3">
    <name type="scientific">Phytophthora palmivora</name>
    <dbReference type="NCBI Taxonomy" id="4796"/>
    <lineage>
        <taxon>Eukaryota</taxon>
        <taxon>Sar</taxon>
        <taxon>Stramenopiles</taxon>
        <taxon>Oomycota</taxon>
        <taxon>Peronosporomycetes</taxon>
        <taxon>Peronosporales</taxon>
        <taxon>Peronosporaceae</taxon>
        <taxon>Phytophthora</taxon>
    </lineage>
</organism>
<dbReference type="OrthoDB" id="116917at2759"/>
<dbReference type="Proteomes" id="UP000237271">
    <property type="component" value="Unassembled WGS sequence"/>
</dbReference>
<evidence type="ECO:0000313" key="2">
    <source>
        <dbReference type="EMBL" id="POM76499.1"/>
    </source>
</evidence>
<dbReference type="GO" id="GO:0003924">
    <property type="term" value="F:GTPase activity"/>
    <property type="evidence" value="ECO:0007669"/>
    <property type="project" value="InterPro"/>
</dbReference>
<dbReference type="GO" id="GO:0008017">
    <property type="term" value="F:microtubule binding"/>
    <property type="evidence" value="ECO:0007669"/>
    <property type="project" value="TreeGrafter"/>
</dbReference>
<dbReference type="EMBL" id="NCKW01003431">
    <property type="protein sequence ID" value="POM76499.1"/>
    <property type="molecule type" value="Genomic_DNA"/>
</dbReference>
<comment type="caution">
    <text evidence="2">The sequence shown here is derived from an EMBL/GenBank/DDBJ whole genome shotgun (WGS) entry which is preliminary data.</text>
</comment>
<dbReference type="GO" id="GO:0005874">
    <property type="term" value="C:microtubule"/>
    <property type="evidence" value="ECO:0007669"/>
    <property type="project" value="TreeGrafter"/>
</dbReference>
<sequence length="455" mass="50853">MRVTDVPTGGRALSYDALQEAARRSVASEASAQIPAVQETEKTPKAQEKAAVSSGLGAAVLHGCVGDFYRSVESIGHPLTDLTLPQIVVIGQESSGKSSVLESLAMLPLFPRDSDICTRLPILLKMRHMSHGNVEVEGDPELMPHCPRGDIVMTEQQIKMRLIYSDSREPVESERNFTPEEAAQLMRKWMDQIVKDEHDDEQLKGVVDHVLEIEVRSPNMPNLNLIDLPGIVAGKLIDEPDDMMQRTRALVEKYLQQSDTLVLAVVPAFERVRNSQAFQLVQQYNLTEKTIGVLTMVDRAIDETNPEGPLAEVMGRLDGMAQDLVYLKQGYVAVKNRDTRVPPERSLEKSKDEEIAWLEENLSGYVDRGLASSTALVMKIEKMLVDHICTTWVPQMLSKLDNQRQEIEKKYGPDAQNIIKTSPETADELKSLANELELYLDSEGFQNTTLDDLYL</sequence>
<gene>
    <name evidence="2" type="ORF">PHPALM_6258</name>
</gene>
<dbReference type="GO" id="GO:0016020">
    <property type="term" value="C:membrane"/>
    <property type="evidence" value="ECO:0007669"/>
    <property type="project" value="TreeGrafter"/>
</dbReference>
<protein>
    <submittedName>
        <fullName evidence="2">Dynamin domain containing protein</fullName>
    </submittedName>
</protein>
<dbReference type="InterPro" id="IPR001401">
    <property type="entry name" value="Dynamin_GTPase"/>
</dbReference>
<feature type="domain" description="Dynamin-type G" evidence="1">
    <location>
        <begin position="81"/>
        <end position="394"/>
    </location>
</feature>
<dbReference type="PRINTS" id="PR00195">
    <property type="entry name" value="DYNAMIN"/>
</dbReference>
<dbReference type="InterPro" id="IPR045063">
    <property type="entry name" value="Dynamin_N"/>
</dbReference>
<keyword evidence="3" id="KW-1185">Reference proteome</keyword>
<dbReference type="SUPFAM" id="SSF52540">
    <property type="entry name" value="P-loop containing nucleoside triphosphate hydrolases"/>
    <property type="match status" value="1"/>
</dbReference>
<dbReference type="InterPro" id="IPR030381">
    <property type="entry name" value="G_DYNAMIN_dom"/>
</dbReference>
<name>A0A2P4YFN0_9STRA</name>
<dbReference type="PANTHER" id="PTHR11566">
    <property type="entry name" value="DYNAMIN"/>
    <property type="match status" value="1"/>
</dbReference>
<dbReference type="Pfam" id="PF00350">
    <property type="entry name" value="Dynamin_N"/>
    <property type="match status" value="1"/>
</dbReference>
<reference evidence="2 3" key="1">
    <citation type="journal article" date="2017" name="Genome Biol. Evol.">
        <title>Phytophthora megakarya and P. palmivora, closely related causal agents of cacao black pod rot, underwent increases in genome sizes and gene numbers by different mechanisms.</title>
        <authorList>
            <person name="Ali S.S."/>
            <person name="Shao J."/>
            <person name="Lary D.J."/>
            <person name="Kronmiller B."/>
            <person name="Shen D."/>
            <person name="Strem M.D."/>
            <person name="Amoako-Attah I."/>
            <person name="Akrofi A.Y."/>
            <person name="Begoude B.A."/>
            <person name="Ten Hoopen G.M."/>
            <person name="Coulibaly K."/>
            <person name="Kebe B.I."/>
            <person name="Melnick R.L."/>
            <person name="Guiltinan M.J."/>
            <person name="Tyler B.M."/>
            <person name="Meinhardt L.W."/>
            <person name="Bailey B.A."/>
        </authorList>
    </citation>
    <scope>NUCLEOTIDE SEQUENCE [LARGE SCALE GENOMIC DNA]</scope>
    <source>
        <strain evidence="3">sbr112.9</strain>
    </source>
</reference>
<dbReference type="Gene3D" id="3.40.50.300">
    <property type="entry name" value="P-loop containing nucleotide triphosphate hydrolases"/>
    <property type="match status" value="1"/>
</dbReference>
<dbReference type="PROSITE" id="PS51718">
    <property type="entry name" value="G_DYNAMIN_2"/>
    <property type="match status" value="1"/>
</dbReference>
<dbReference type="PANTHER" id="PTHR11566:SF21">
    <property type="entry name" value="DYNAMIN RELATED PROTEIN 1, ISOFORM A"/>
    <property type="match status" value="1"/>
</dbReference>
<evidence type="ECO:0000313" key="3">
    <source>
        <dbReference type="Proteomes" id="UP000237271"/>
    </source>
</evidence>
<dbReference type="AlphaFoldDB" id="A0A2P4YFN0"/>
<feature type="non-terminal residue" evidence="2">
    <location>
        <position position="455"/>
    </location>
</feature>
<dbReference type="InterPro" id="IPR027417">
    <property type="entry name" value="P-loop_NTPase"/>
</dbReference>
<dbReference type="GO" id="GO:0005737">
    <property type="term" value="C:cytoplasm"/>
    <property type="evidence" value="ECO:0007669"/>
    <property type="project" value="TreeGrafter"/>
</dbReference>
<dbReference type="InterPro" id="IPR022812">
    <property type="entry name" value="Dynamin"/>
</dbReference>
<evidence type="ECO:0000259" key="1">
    <source>
        <dbReference type="PROSITE" id="PS51718"/>
    </source>
</evidence>
<accession>A0A2P4YFN0</accession>
<dbReference type="SMART" id="SM00053">
    <property type="entry name" value="DYNc"/>
    <property type="match status" value="1"/>
</dbReference>